<dbReference type="EMBL" id="KV425967">
    <property type="protein sequence ID" value="KZV94773.1"/>
    <property type="molecule type" value="Genomic_DNA"/>
</dbReference>
<sequence>MPSDITRLESSARAFAPQFRAFTAADPSLCLKCFYDFEASIAPTAYEALGARCPEFYDALMHFVATDRALDLDIRVSISADLIIYASTRCLQCRALAGRYLMFSGTEETPFDTLFDLVCHILMRVLIPPPSTDDATLYRMVYKKLFRQGSWPSTPAQLLPRGAEQTIGRLVHLASIMQSAPIVLLTSMLQRYRKPVFEEILNEKHNSLLLRRVAGALGEAAKLASAALSAHFRNTGSSSASSPTPASDVAVVKAMEKYIAFPRLLNIIFHGIDSESHDLARFAYRYEATLYRAVIAVLANLAYPAAWDPELPNIAVYLYSRLEAADRHDPPWFIRQAALISKKRMEDVYLCLAYHLPLVLWRRGCSGPGCEKQVHDNPSGKAFAKCARCKAIHYCSKDCQRRDWNLKIGHPHKVICEILCELLAIVPASAIVKTKPSDTARAWREAAVPVERVRRVAVWMLGGEEKYLPTAFEELLNDTIGATPPPRTFNDCKTRDERLSFIERISNCRYPPGSRIVLVPVEGPTMGYIEGESDCTIVPLQTEEEQAFKEIELEEGKDYYGTFILKVVPP</sequence>
<keyword evidence="3" id="KW-0862">Zinc</keyword>
<evidence type="ECO:0000256" key="4">
    <source>
        <dbReference type="PROSITE-ProRule" id="PRU00134"/>
    </source>
</evidence>
<evidence type="ECO:0000259" key="5">
    <source>
        <dbReference type="PROSITE" id="PS50865"/>
    </source>
</evidence>
<feature type="domain" description="MYND-type" evidence="5">
    <location>
        <begin position="365"/>
        <end position="416"/>
    </location>
</feature>
<dbReference type="InParanoid" id="A0A165JFP7"/>
<proteinExistence type="predicted"/>
<keyword evidence="2 4" id="KW-0863">Zinc-finger</keyword>
<protein>
    <recommendedName>
        <fullName evidence="5">MYND-type domain-containing protein</fullName>
    </recommendedName>
</protein>
<name>A0A165JFP7_EXIGL</name>
<evidence type="ECO:0000256" key="1">
    <source>
        <dbReference type="ARBA" id="ARBA00022723"/>
    </source>
</evidence>
<dbReference type="GO" id="GO:0008270">
    <property type="term" value="F:zinc ion binding"/>
    <property type="evidence" value="ECO:0007669"/>
    <property type="project" value="UniProtKB-KW"/>
</dbReference>
<dbReference type="AlphaFoldDB" id="A0A165JFP7"/>
<keyword evidence="1" id="KW-0479">Metal-binding</keyword>
<accession>A0A165JFP7</accession>
<dbReference type="SUPFAM" id="SSF144232">
    <property type="entry name" value="HIT/MYND zinc finger-like"/>
    <property type="match status" value="1"/>
</dbReference>
<organism evidence="6 7">
    <name type="scientific">Exidia glandulosa HHB12029</name>
    <dbReference type="NCBI Taxonomy" id="1314781"/>
    <lineage>
        <taxon>Eukaryota</taxon>
        <taxon>Fungi</taxon>
        <taxon>Dikarya</taxon>
        <taxon>Basidiomycota</taxon>
        <taxon>Agaricomycotina</taxon>
        <taxon>Agaricomycetes</taxon>
        <taxon>Auriculariales</taxon>
        <taxon>Exidiaceae</taxon>
        <taxon>Exidia</taxon>
    </lineage>
</organism>
<evidence type="ECO:0000256" key="3">
    <source>
        <dbReference type="ARBA" id="ARBA00022833"/>
    </source>
</evidence>
<evidence type="ECO:0000313" key="6">
    <source>
        <dbReference type="EMBL" id="KZV94773.1"/>
    </source>
</evidence>
<keyword evidence="7" id="KW-1185">Reference proteome</keyword>
<dbReference type="InterPro" id="IPR002893">
    <property type="entry name" value="Znf_MYND"/>
</dbReference>
<dbReference type="Proteomes" id="UP000077266">
    <property type="component" value="Unassembled WGS sequence"/>
</dbReference>
<dbReference type="Gene3D" id="6.10.140.2220">
    <property type="match status" value="1"/>
</dbReference>
<evidence type="ECO:0000256" key="2">
    <source>
        <dbReference type="ARBA" id="ARBA00022771"/>
    </source>
</evidence>
<reference evidence="6 7" key="1">
    <citation type="journal article" date="2016" name="Mol. Biol. Evol.">
        <title>Comparative Genomics of Early-Diverging Mushroom-Forming Fungi Provides Insights into the Origins of Lignocellulose Decay Capabilities.</title>
        <authorList>
            <person name="Nagy L.G."/>
            <person name="Riley R."/>
            <person name="Tritt A."/>
            <person name="Adam C."/>
            <person name="Daum C."/>
            <person name="Floudas D."/>
            <person name="Sun H."/>
            <person name="Yadav J.S."/>
            <person name="Pangilinan J."/>
            <person name="Larsson K.H."/>
            <person name="Matsuura K."/>
            <person name="Barry K."/>
            <person name="Labutti K."/>
            <person name="Kuo R."/>
            <person name="Ohm R.A."/>
            <person name="Bhattacharya S.S."/>
            <person name="Shirouzu T."/>
            <person name="Yoshinaga Y."/>
            <person name="Martin F.M."/>
            <person name="Grigoriev I.V."/>
            <person name="Hibbett D.S."/>
        </authorList>
    </citation>
    <scope>NUCLEOTIDE SEQUENCE [LARGE SCALE GENOMIC DNA]</scope>
    <source>
        <strain evidence="6 7">HHB12029</strain>
    </source>
</reference>
<gene>
    <name evidence="6" type="ORF">EXIGLDRAFT_766798</name>
</gene>
<dbReference type="OrthoDB" id="1917726at2759"/>
<dbReference type="Pfam" id="PF01753">
    <property type="entry name" value="zf-MYND"/>
    <property type="match status" value="1"/>
</dbReference>
<dbReference type="PROSITE" id="PS50865">
    <property type="entry name" value="ZF_MYND_2"/>
    <property type="match status" value="1"/>
</dbReference>
<evidence type="ECO:0000313" key="7">
    <source>
        <dbReference type="Proteomes" id="UP000077266"/>
    </source>
</evidence>